<keyword evidence="2" id="KW-0677">Repeat</keyword>
<dbReference type="FunFam" id="3.40.50.300:FF:001091">
    <property type="entry name" value="Probable disease resistance protein At1g61300"/>
    <property type="match status" value="1"/>
</dbReference>
<keyword evidence="1" id="KW-0433">Leucine-rich repeat</keyword>
<evidence type="ECO:0000256" key="2">
    <source>
        <dbReference type="ARBA" id="ARBA00022737"/>
    </source>
</evidence>
<feature type="domain" description="NB-ARC" evidence="5">
    <location>
        <begin position="391"/>
        <end position="561"/>
    </location>
</feature>
<evidence type="ECO:0000259" key="7">
    <source>
        <dbReference type="Pfam" id="PF25019"/>
    </source>
</evidence>
<gene>
    <name evidence="8" type="ORF">EJB05_27024</name>
</gene>
<feature type="domain" description="R13L1/DRL21-like LRR repeat region" evidence="7">
    <location>
        <begin position="925"/>
        <end position="1039"/>
    </location>
</feature>
<dbReference type="InterPro" id="IPR042197">
    <property type="entry name" value="Apaf_helical"/>
</dbReference>
<protein>
    <submittedName>
        <fullName evidence="8">Uncharacterized protein</fullName>
    </submittedName>
</protein>
<evidence type="ECO:0000256" key="4">
    <source>
        <dbReference type="SAM" id="MobiDB-lite"/>
    </source>
</evidence>
<dbReference type="PRINTS" id="PR00364">
    <property type="entry name" value="DISEASERSIST"/>
</dbReference>
<evidence type="ECO:0000256" key="3">
    <source>
        <dbReference type="ARBA" id="ARBA00022821"/>
    </source>
</evidence>
<sequence>MFSILCQFQRGVSIISGGASCRLPVTPLWLVGGHGGRGHPGGALGARQGTGPPRKRGARGVGSQHGARPQCRGSQVGAAVRAWHAQQRPRPRGHHQEIQNPALTELLRKLRDLAYKADDALDELDYFRIQDQLEGTYHAADKHDGGCLRNNILNARHTVVAMGKKLVGFSKCCGGSASHNEQDEHTRRGVSCGDWPCLGLTTPVDNEDQEEDDDQARRGARCGAGCWPCGRASAAPPIPPTSQGNQEVGHGCISRLASGARHTIHAVGKHLPCHHSASCVQCNGTSNTASSGLEVIEHNIQAPKLKFNRVEMSQTIKEIVEQLKPVCAKVSTILNLELLDSNRTVAQWIATSLDGRLSNKQWHTPFHKNSLSSRPITTSDPIEPELLGREDKTSKIIHDIIKGEYCDKALTVLPIVGPGGIGKTTLTQHLYNDVELKKHFDVRLWVCVSANFNVHRLTQEIADKLGNNDKKDNPDKLIGEKLKSQRFLLVLDDMWNYSDEDEWKKFLAPFKKGQRKGNVILVTTRLLAVAQMVKIGNHHIDLEGLNQKAFKQLFLAYVFGDNKQTQNDHEGLLDIGDTILEKLKGSPLAAKTVGRLLRKNLDLDHWTRVSESREWESQTGDHDIMPALRLSFDYLPFHLQQCFVYCALFPQDYKFDGKEIIHLWIGLDVLHSSHNENKSIEDVGLSHLTELVNHGFFKMEEKEDGDTCYAIHDLLHDLALKVSAHECLSISTSDVSSTQIPPSIRHLSVNIDDSSVKDKTIFDACKEDFSALGNRIKVENLHSLMLFGKHQISFVKTFRVLFSKAKALRVIFLSEVNYSMEHLLPNYLNFIHLRYLRISGLLIGSGSALSNNVSRYYHLRVLDLKRFYPEHYDLPRDMSNLVNLRHFLINEGGNLHTKISKLGRLKSLQDLERFMVKKESQGFELREIGHLVELKSLQIDNLEKIQSREEAGEAKLMQKKHLRMLGLKWSTDQSDKDPMLEEEVLGALKPNSNLSRLVINGHGGATCPSWLGGSLLVKHLEYLRMENIAWKTFPPIGKFWLVNEEVPSDLSNLNFYNLRRVELVNLEGVKKWIVDSTSQFYSCLKVLIIVNCSELIELSFSDSTYTQQQQNKWFPKLQELRICDCPKLLSFPTLPWARDPCLIWIKNVGLIYLLHYQYGLSMHITRNVDDDTDEVWMALEFENLTEVKKLAMNNCPPLSLDRLRMMSSLEVLQIVGYSSNAIFLVEEEQHVQFQLPVERIEIHSVGSSGKELTQVFSYMPKLSEMSIQFCHNITGLGVVKQQKTATSSSNWDWVTRAVNRLVPWRINGQFPATSCSSHEAYNPTREADDIAAAERVGLLLLPPQLQKLTLVSCKQVTLNPDSLGLQCLHSLRSFKIRYCPNFFSSYLASSSSSPCSPFPTSLQYLTLVGLSARQPAAADCIEGKSVTLSNLASLAELYIFRCGNGRGFSPTHGMSHAWDYRLLASGYENLDGGLLYSNRIPSFHPFLHSI</sequence>
<dbReference type="Gene3D" id="1.10.10.10">
    <property type="entry name" value="Winged helix-like DNA-binding domain superfamily/Winged helix DNA-binding domain"/>
    <property type="match status" value="1"/>
</dbReference>
<reference evidence="8 9" key="1">
    <citation type="journal article" date="2019" name="Sci. Rep.">
        <title>A high-quality genome of Eragrostis curvula grass provides insights into Poaceae evolution and supports new strategies to enhance forage quality.</title>
        <authorList>
            <person name="Carballo J."/>
            <person name="Santos B.A.C.M."/>
            <person name="Zappacosta D."/>
            <person name="Garbus I."/>
            <person name="Selva J.P."/>
            <person name="Gallo C.A."/>
            <person name="Diaz A."/>
            <person name="Albertini E."/>
            <person name="Caccamo M."/>
            <person name="Echenique V."/>
        </authorList>
    </citation>
    <scope>NUCLEOTIDE SEQUENCE [LARGE SCALE GENOMIC DNA]</scope>
    <source>
        <strain evidence="9">cv. Victoria</strain>
        <tissue evidence="8">Leaf</tissue>
    </source>
</reference>
<feature type="non-terminal residue" evidence="8">
    <location>
        <position position="1"/>
    </location>
</feature>
<organism evidence="8 9">
    <name type="scientific">Eragrostis curvula</name>
    <name type="common">weeping love grass</name>
    <dbReference type="NCBI Taxonomy" id="38414"/>
    <lineage>
        <taxon>Eukaryota</taxon>
        <taxon>Viridiplantae</taxon>
        <taxon>Streptophyta</taxon>
        <taxon>Embryophyta</taxon>
        <taxon>Tracheophyta</taxon>
        <taxon>Spermatophyta</taxon>
        <taxon>Magnoliopsida</taxon>
        <taxon>Liliopsida</taxon>
        <taxon>Poales</taxon>
        <taxon>Poaceae</taxon>
        <taxon>PACMAD clade</taxon>
        <taxon>Chloridoideae</taxon>
        <taxon>Eragrostideae</taxon>
        <taxon>Eragrostidinae</taxon>
        <taxon>Eragrostis</taxon>
    </lineage>
</organism>
<dbReference type="Gene3D" id="1.10.8.430">
    <property type="entry name" value="Helical domain of apoptotic protease-activating factors"/>
    <property type="match status" value="1"/>
</dbReference>
<dbReference type="PANTHER" id="PTHR36766">
    <property type="entry name" value="PLANT BROAD-SPECTRUM MILDEW RESISTANCE PROTEIN RPW8"/>
    <property type="match status" value="1"/>
</dbReference>
<accession>A0A5J9ULB5</accession>
<dbReference type="Gene3D" id="3.40.50.300">
    <property type="entry name" value="P-loop containing nucleotide triphosphate hydrolases"/>
    <property type="match status" value="1"/>
</dbReference>
<dbReference type="EMBL" id="RWGY01000013">
    <property type="protein sequence ID" value="TVU24579.1"/>
    <property type="molecule type" value="Genomic_DNA"/>
</dbReference>
<dbReference type="InterPro" id="IPR058922">
    <property type="entry name" value="WHD_DRP"/>
</dbReference>
<evidence type="ECO:0000259" key="6">
    <source>
        <dbReference type="Pfam" id="PF23559"/>
    </source>
</evidence>
<proteinExistence type="predicted"/>
<dbReference type="OrthoDB" id="659430at2759"/>
<dbReference type="Pfam" id="PF25019">
    <property type="entry name" value="LRR_R13L1-DRL21"/>
    <property type="match status" value="1"/>
</dbReference>
<dbReference type="PANTHER" id="PTHR36766:SF45">
    <property type="entry name" value="NB-ARC DOMAIN-CONTAINING PROTEIN"/>
    <property type="match status" value="1"/>
</dbReference>
<dbReference type="SUPFAM" id="SSF52540">
    <property type="entry name" value="P-loop containing nucleoside triphosphate hydrolases"/>
    <property type="match status" value="1"/>
</dbReference>
<name>A0A5J9ULB5_9POAL</name>
<keyword evidence="3" id="KW-0611">Plant defense</keyword>
<evidence type="ECO:0000256" key="1">
    <source>
        <dbReference type="ARBA" id="ARBA00022614"/>
    </source>
</evidence>
<dbReference type="Gene3D" id="3.80.10.10">
    <property type="entry name" value="Ribonuclease Inhibitor"/>
    <property type="match status" value="1"/>
</dbReference>
<dbReference type="SUPFAM" id="SSF52058">
    <property type="entry name" value="L domain-like"/>
    <property type="match status" value="1"/>
</dbReference>
<keyword evidence="9" id="KW-1185">Reference proteome</keyword>
<evidence type="ECO:0000313" key="8">
    <source>
        <dbReference type="EMBL" id="TVU24579.1"/>
    </source>
</evidence>
<dbReference type="Pfam" id="PF23559">
    <property type="entry name" value="WHD_DRP"/>
    <property type="match status" value="1"/>
</dbReference>
<feature type="region of interest" description="Disordered" evidence="4">
    <location>
        <begin position="39"/>
        <end position="73"/>
    </location>
</feature>
<feature type="domain" description="Disease resistance protein winged helix" evidence="6">
    <location>
        <begin position="648"/>
        <end position="719"/>
    </location>
</feature>
<dbReference type="InterPro" id="IPR002182">
    <property type="entry name" value="NB-ARC"/>
</dbReference>
<dbReference type="InterPro" id="IPR056789">
    <property type="entry name" value="LRR_R13L1-DRL21"/>
</dbReference>
<dbReference type="InterPro" id="IPR036388">
    <property type="entry name" value="WH-like_DNA-bd_sf"/>
</dbReference>
<dbReference type="Proteomes" id="UP000324897">
    <property type="component" value="Chromosome 2"/>
</dbReference>
<dbReference type="SUPFAM" id="SSF52047">
    <property type="entry name" value="RNI-like"/>
    <property type="match status" value="1"/>
</dbReference>
<evidence type="ECO:0000259" key="5">
    <source>
        <dbReference type="Pfam" id="PF00931"/>
    </source>
</evidence>
<dbReference type="GO" id="GO:0043531">
    <property type="term" value="F:ADP binding"/>
    <property type="evidence" value="ECO:0007669"/>
    <property type="project" value="InterPro"/>
</dbReference>
<evidence type="ECO:0000313" key="9">
    <source>
        <dbReference type="Proteomes" id="UP000324897"/>
    </source>
</evidence>
<dbReference type="InterPro" id="IPR027417">
    <property type="entry name" value="P-loop_NTPase"/>
</dbReference>
<dbReference type="Gramene" id="TVU24579">
    <property type="protein sequence ID" value="TVU24579"/>
    <property type="gene ID" value="EJB05_27024"/>
</dbReference>
<comment type="caution">
    <text evidence="8">The sequence shown here is derived from an EMBL/GenBank/DDBJ whole genome shotgun (WGS) entry which is preliminary data.</text>
</comment>
<dbReference type="Pfam" id="PF00931">
    <property type="entry name" value="NB-ARC"/>
    <property type="match status" value="1"/>
</dbReference>
<dbReference type="InterPro" id="IPR032675">
    <property type="entry name" value="LRR_dom_sf"/>
</dbReference>
<dbReference type="GO" id="GO:0006952">
    <property type="term" value="P:defense response"/>
    <property type="evidence" value="ECO:0007669"/>
    <property type="project" value="UniProtKB-KW"/>
</dbReference>